<dbReference type="Gene3D" id="3.90.70.10">
    <property type="entry name" value="Cysteine proteinases"/>
    <property type="match status" value="2"/>
</dbReference>
<comment type="similarity">
    <text evidence="1">Belongs to the peptidase C1 family.</text>
</comment>
<dbReference type="KEGG" id="bdw:94338303"/>
<keyword evidence="2" id="KW-0865">Zymogen</keyword>
<feature type="region of interest" description="Disordered" evidence="4">
    <location>
        <begin position="618"/>
        <end position="639"/>
    </location>
</feature>
<dbReference type="GO" id="GO:0008234">
    <property type="term" value="F:cysteine-type peptidase activity"/>
    <property type="evidence" value="ECO:0007669"/>
    <property type="project" value="InterPro"/>
</dbReference>
<keyword evidence="7" id="KW-1185">Reference proteome</keyword>
<dbReference type="GO" id="GO:0006508">
    <property type="term" value="P:proteolysis"/>
    <property type="evidence" value="ECO:0007669"/>
    <property type="project" value="InterPro"/>
</dbReference>
<dbReference type="EMBL" id="JALLKP010000096">
    <property type="protein sequence ID" value="KAK2194519.1"/>
    <property type="molecule type" value="Genomic_DNA"/>
</dbReference>
<dbReference type="InterPro" id="IPR013128">
    <property type="entry name" value="Peptidase_C1A"/>
</dbReference>
<reference evidence="6" key="1">
    <citation type="journal article" date="2023" name="Nat. Microbiol.">
        <title>Babesia duncani multi-omics identifies virulence factors and drug targets.</title>
        <authorList>
            <person name="Singh P."/>
            <person name="Lonardi S."/>
            <person name="Liang Q."/>
            <person name="Vydyam P."/>
            <person name="Khabirova E."/>
            <person name="Fang T."/>
            <person name="Gihaz S."/>
            <person name="Thekkiniath J."/>
            <person name="Munshi M."/>
            <person name="Abel S."/>
            <person name="Ciampossin L."/>
            <person name="Batugedara G."/>
            <person name="Gupta M."/>
            <person name="Lu X.M."/>
            <person name="Lenz T."/>
            <person name="Chakravarty S."/>
            <person name="Cornillot E."/>
            <person name="Hu Y."/>
            <person name="Ma W."/>
            <person name="Gonzalez L.M."/>
            <person name="Sanchez S."/>
            <person name="Estrada K."/>
            <person name="Sanchez-Flores A."/>
            <person name="Montero E."/>
            <person name="Harb O.S."/>
            <person name="Le Roch K.G."/>
            <person name="Mamoun C.B."/>
        </authorList>
    </citation>
    <scope>NUCLEOTIDE SEQUENCE</scope>
    <source>
        <strain evidence="6">WA1</strain>
    </source>
</reference>
<dbReference type="PANTHER" id="PTHR12411">
    <property type="entry name" value="CYSTEINE PROTEASE FAMILY C1-RELATED"/>
    <property type="match status" value="1"/>
</dbReference>
<dbReference type="CDD" id="cd02619">
    <property type="entry name" value="Peptidase_C1"/>
    <property type="match status" value="2"/>
</dbReference>
<dbReference type="Pfam" id="PF00112">
    <property type="entry name" value="Peptidase_C1"/>
    <property type="match status" value="2"/>
</dbReference>
<comment type="caution">
    <text evidence="6">The sequence shown here is derived from an EMBL/GenBank/DDBJ whole genome shotgun (WGS) entry which is preliminary data.</text>
</comment>
<feature type="domain" description="Peptidase C1A papain C-terminal" evidence="5">
    <location>
        <begin position="225"/>
        <end position="482"/>
    </location>
</feature>
<dbReference type="InterPro" id="IPR000668">
    <property type="entry name" value="Peptidase_C1A_C"/>
</dbReference>
<evidence type="ECO:0000256" key="2">
    <source>
        <dbReference type="ARBA" id="ARBA00023145"/>
    </source>
</evidence>
<feature type="compositionally biased region" description="Basic and acidic residues" evidence="4">
    <location>
        <begin position="61"/>
        <end position="76"/>
    </location>
</feature>
<dbReference type="AlphaFoldDB" id="A0AAD9PGP9"/>
<proteinExistence type="inferred from homology"/>
<protein>
    <submittedName>
        <fullName evidence="6">Bifunctional Papain-like cysteine peptidase superfamily/Peptidase C1A</fullName>
    </submittedName>
</protein>
<accession>A0AAD9PGP9</accession>
<gene>
    <name evidence="6" type="ORF">BdWA1_004009</name>
</gene>
<feature type="region of interest" description="Disordered" evidence="4">
    <location>
        <begin position="54"/>
        <end position="77"/>
    </location>
</feature>
<evidence type="ECO:0000256" key="1">
    <source>
        <dbReference type="ARBA" id="ARBA00008455"/>
    </source>
</evidence>
<evidence type="ECO:0000259" key="5">
    <source>
        <dbReference type="SMART" id="SM00645"/>
    </source>
</evidence>
<sequence length="1161" mass="134237">MKFLKTIITCSCFIIQTWCRSTRHSLLSHAFIERFGQNETIDFSFIQESYSNRNDIEKDDESDKSKRHHEEGREIQHQQSPLVMFANWMQQPYNYSFSVQHPEDSKVDIDKRLPMRTNDDRVNDGGSNNATTTKLTCKDIYIKCALSGLQRDMWKRCINCGQERFTDGECFFKTSFLETLGVEDVPTRDGLTPIPVKPKVGPDELIDAFEYTAAHDRRQDKYCNEDNCIRLDDPKSCISNLPAQDQKKCGACWIFANTLHLEILICMEDVESKFVRTFSEMYMASCARLMGRDPCNGGNGFVFSKMLDHIKYCPSKYDLKYKLPLPKTCPKWEKEWMNNLPELELLPPGPNSLNSFPGYIFVKTEDFYPDKMEELINLVKNMIREKGSVLVSMHGYSELRKFDKQVGVISICQNNTRGEHLMVIIGYGTYQKRLPGRRGYAKGRYWQIRNSYGDYWGNNGNFKLDMDGPKGCNGRVFYYIACLNVIIKKPKGKAKPGYVPPRMKRTKAKGLMNVRSLIVSYEDEQYTRRILTPSWVTLLDKGECYRAMSITDNDDDTTFCIHECIKHKHKCPNHEFVTLGECLHRVVKTDKFSSSTWSESSMSKVPLHFIQESYSNRNDIEKDDESDKSKRHHEEGREIRHQQSPLVMFANWMLQLYNYSFNIQDADESKVDIDKRLPTRTNDDRVNDGGSNNATTTKLTCKDIYIKCALSGLQRDMWKRCINCGQERFTDGECFFKTSFLETLGVEDVPTRDGLTPIPVKPKVGPDELIDAFEYTAAHDRRQDKYCNEDNCIRLDDPKSCISNLPAQDQKKCGTCWIFANTLHLEILICMEDVESKFVRTFSEMYMASCAGLIGKDACNGGNEFDFSKMLDHIKYWPSKHDLKYEIPLEKGCPKWQEEWINELPELRMLPPGPNSINSFPGYILLETKEFYPDRMEELINLVKNMIREKGSVLVSMHGYSELRKFDKQVGVISICQNNTRGEHLMVIIGYGTYQKRLPGRRGYAKGRYWQIRNSYGDYWGNNGNFKLDMDGPKGCNGRVFYYIACLNVIIKKQKGWPKPGFVPPPIDKAIAQGKMNVRDLEITLEGQVYTRRVITPSWVNIKERGECYRAMSITDNDDDTTFCIHECVKYINKCPNHEFVTLGECLHRVVKTDKCMFCGV</sequence>
<dbReference type="Proteomes" id="UP001214638">
    <property type="component" value="Unassembled WGS sequence"/>
</dbReference>
<dbReference type="SMART" id="SM00645">
    <property type="entry name" value="Pept_C1"/>
    <property type="match status" value="2"/>
</dbReference>
<evidence type="ECO:0000256" key="3">
    <source>
        <dbReference type="ARBA" id="ARBA00023180"/>
    </source>
</evidence>
<organism evidence="6 7">
    <name type="scientific">Babesia duncani</name>
    <dbReference type="NCBI Taxonomy" id="323732"/>
    <lineage>
        <taxon>Eukaryota</taxon>
        <taxon>Sar</taxon>
        <taxon>Alveolata</taxon>
        <taxon>Apicomplexa</taxon>
        <taxon>Aconoidasida</taxon>
        <taxon>Piroplasmida</taxon>
        <taxon>Babesiidae</taxon>
        <taxon>Babesia</taxon>
    </lineage>
</organism>
<evidence type="ECO:0000313" key="6">
    <source>
        <dbReference type="EMBL" id="KAK2194519.1"/>
    </source>
</evidence>
<dbReference type="GeneID" id="94338303"/>
<feature type="compositionally biased region" description="Basic and acidic residues" evidence="4">
    <location>
        <begin position="625"/>
        <end position="639"/>
    </location>
</feature>
<keyword evidence="3" id="KW-0325">Glycoprotein</keyword>
<dbReference type="RefSeq" id="XP_067801365.1">
    <property type="nucleotide sequence ID" value="XM_067949013.1"/>
</dbReference>
<name>A0AAD9PGP9_9APIC</name>
<feature type="domain" description="Peptidase C1A papain C-terminal" evidence="5">
    <location>
        <begin position="789"/>
        <end position="1046"/>
    </location>
</feature>
<evidence type="ECO:0000256" key="4">
    <source>
        <dbReference type="SAM" id="MobiDB-lite"/>
    </source>
</evidence>
<evidence type="ECO:0000313" key="7">
    <source>
        <dbReference type="Proteomes" id="UP001214638"/>
    </source>
</evidence>
<dbReference type="InterPro" id="IPR038765">
    <property type="entry name" value="Papain-like_cys_pep_sf"/>
</dbReference>
<dbReference type="SUPFAM" id="SSF54001">
    <property type="entry name" value="Cysteine proteinases"/>
    <property type="match status" value="2"/>
</dbReference>